<protein>
    <recommendedName>
        <fullName evidence="2">Glycosyltransferase</fullName>
    </recommendedName>
</protein>
<reference evidence="1" key="1">
    <citation type="journal article" date="2020" name="Nature">
        <title>Giant virus diversity and host interactions through global metagenomics.</title>
        <authorList>
            <person name="Schulz F."/>
            <person name="Roux S."/>
            <person name="Paez-Espino D."/>
            <person name="Jungbluth S."/>
            <person name="Walsh D.A."/>
            <person name="Denef V.J."/>
            <person name="McMahon K.D."/>
            <person name="Konstantinidis K.T."/>
            <person name="Eloe-Fadrosh E.A."/>
            <person name="Kyrpides N.C."/>
            <person name="Woyke T."/>
        </authorList>
    </citation>
    <scope>NUCLEOTIDE SEQUENCE</scope>
    <source>
        <strain evidence="1">GVMAG-M-3300027963-21</strain>
    </source>
</reference>
<name>A0A6C0LM20_9ZZZZ</name>
<accession>A0A6C0LM20</accession>
<proteinExistence type="predicted"/>
<evidence type="ECO:0000313" key="1">
    <source>
        <dbReference type="EMBL" id="QHU31593.1"/>
    </source>
</evidence>
<dbReference type="AlphaFoldDB" id="A0A6C0LM20"/>
<dbReference type="EMBL" id="MN740531">
    <property type="protein sequence ID" value="QHU31593.1"/>
    <property type="molecule type" value="Genomic_DNA"/>
</dbReference>
<sequence length="252" mass="29953">MKKKTTIVFSINVHENVKFLQKQIEDIEANVLLDFVVLINANEFMYNEIINNKSLMARTAKASKATRAFIELYPEPINKIHNHGTLTKGIYLNMEYAVSNYDFEYFIVLSSRNLFYNTLHKDNYHAMPRISYGATIEQLNYQEWHWRIFLQTKLGNYIIANNWRFCQAYMHHEGLGFDYASSTQIVDFLEKNKDIKEDLFNFNWGVEEFALHTIALNLTGYYYNIGNWTNDDDFVNIHKLPSDRFVYKTFRR</sequence>
<evidence type="ECO:0008006" key="2">
    <source>
        <dbReference type="Google" id="ProtNLM"/>
    </source>
</evidence>
<organism evidence="1">
    <name type="scientific">viral metagenome</name>
    <dbReference type="NCBI Taxonomy" id="1070528"/>
    <lineage>
        <taxon>unclassified sequences</taxon>
        <taxon>metagenomes</taxon>
        <taxon>organismal metagenomes</taxon>
    </lineage>
</organism>